<dbReference type="AlphaFoldDB" id="A0A1S4CT56"/>
<protein>
    <submittedName>
        <fullName evidence="2">Angiomotin-like</fullName>
    </submittedName>
</protein>
<dbReference type="RefSeq" id="XP_016504303.1">
    <property type="nucleotide sequence ID" value="XM_016648817.1"/>
</dbReference>
<evidence type="ECO:0000256" key="1">
    <source>
        <dbReference type="SAM" id="MobiDB-lite"/>
    </source>
</evidence>
<feature type="region of interest" description="Disordered" evidence="1">
    <location>
        <begin position="1"/>
        <end position="22"/>
    </location>
</feature>
<sequence length="167" mass="16870">MARTRVSSSTDQQPEAPAAAPARAPVAPVVILGLQEALAQIMTACSGLAQIVSATAAAATSQSGAGQQTPATRTPDLAAQGFQTPEALPAQQVAPVQPVVPAPTVAPAQPEAPVPLVLPVQPTTAAQPVIAGQTSEGAAATTDSLWRLDRFSRLFTQTYSGLPSEDA</sequence>
<gene>
    <name evidence="2" type="primary">LOC107822284</name>
</gene>
<name>A0A1S4CT56_TOBAC</name>
<reference evidence="2" key="1">
    <citation type="submission" date="2025-08" db="UniProtKB">
        <authorList>
            <consortium name="RefSeq"/>
        </authorList>
    </citation>
    <scope>IDENTIFICATION</scope>
</reference>
<feature type="region of interest" description="Disordered" evidence="1">
    <location>
        <begin position="62"/>
        <end position="85"/>
    </location>
</feature>
<evidence type="ECO:0000313" key="2">
    <source>
        <dbReference type="RefSeq" id="XP_016504303.1"/>
    </source>
</evidence>
<proteinExistence type="predicted"/>
<dbReference type="PaxDb" id="4097-A0A1S4CT56"/>
<accession>A0A1S4CT56</accession>
<organism evidence="2">
    <name type="scientific">Nicotiana tabacum</name>
    <name type="common">Common tobacco</name>
    <dbReference type="NCBI Taxonomy" id="4097"/>
    <lineage>
        <taxon>Eukaryota</taxon>
        <taxon>Viridiplantae</taxon>
        <taxon>Streptophyta</taxon>
        <taxon>Embryophyta</taxon>
        <taxon>Tracheophyta</taxon>
        <taxon>Spermatophyta</taxon>
        <taxon>Magnoliopsida</taxon>
        <taxon>eudicotyledons</taxon>
        <taxon>Gunneridae</taxon>
        <taxon>Pentapetalae</taxon>
        <taxon>asterids</taxon>
        <taxon>lamiids</taxon>
        <taxon>Solanales</taxon>
        <taxon>Solanaceae</taxon>
        <taxon>Nicotianoideae</taxon>
        <taxon>Nicotianeae</taxon>
        <taxon>Nicotiana</taxon>
    </lineage>
</organism>
<dbReference type="KEGG" id="nta:107822284"/>
<feature type="compositionally biased region" description="Polar residues" evidence="1">
    <location>
        <begin position="1"/>
        <end position="13"/>
    </location>
</feature>